<evidence type="ECO:0000313" key="1">
    <source>
        <dbReference type="EMBL" id="QHT92250.1"/>
    </source>
</evidence>
<dbReference type="EMBL" id="MN740182">
    <property type="protein sequence ID" value="QHT92250.1"/>
    <property type="molecule type" value="Genomic_DNA"/>
</dbReference>
<reference evidence="1" key="1">
    <citation type="journal article" date="2020" name="Nature">
        <title>Giant virus diversity and host interactions through global metagenomics.</title>
        <authorList>
            <person name="Schulz F."/>
            <person name="Roux S."/>
            <person name="Paez-Espino D."/>
            <person name="Jungbluth S."/>
            <person name="Walsh D.A."/>
            <person name="Denef V.J."/>
            <person name="McMahon K.D."/>
            <person name="Konstantinidis K.T."/>
            <person name="Eloe-Fadrosh E.A."/>
            <person name="Kyrpides N.C."/>
            <person name="Woyke T."/>
        </authorList>
    </citation>
    <scope>NUCLEOTIDE SEQUENCE</scope>
    <source>
        <strain evidence="1">GVMAG-M-3300023184-88</strain>
    </source>
</reference>
<dbReference type="AlphaFoldDB" id="A0A6C0IHZ1"/>
<organism evidence="1">
    <name type="scientific">viral metagenome</name>
    <dbReference type="NCBI Taxonomy" id="1070528"/>
    <lineage>
        <taxon>unclassified sequences</taxon>
        <taxon>metagenomes</taxon>
        <taxon>organismal metagenomes</taxon>
    </lineage>
</organism>
<proteinExistence type="predicted"/>
<sequence>MLYLIITTSIENRYGLHHDVKRKEQYISAISETLKHVPSSITPILVENNGVRETYLDHFYHGGYPVRIIYTDNNFTQYTTKGANELLDLQEVIRQVGIKSDDMIIKLTGRYTVLSPSFFEQVMAEPKVDAFVKFFGACSLKTDLDDCILGLYAIRCKWLQLYSIRTMQLYKSAEEAFARYVRICGAQWKKVDHLDLECVFADDFRVLRV</sequence>
<protein>
    <submittedName>
        <fullName evidence="1">Uncharacterized protein</fullName>
    </submittedName>
</protein>
<name>A0A6C0IHZ1_9ZZZZ</name>
<accession>A0A6C0IHZ1</accession>